<feature type="compositionally biased region" description="Basic and acidic residues" evidence="2">
    <location>
        <begin position="804"/>
        <end position="815"/>
    </location>
</feature>
<dbReference type="InterPro" id="IPR029058">
    <property type="entry name" value="AB_hydrolase_fold"/>
</dbReference>
<comment type="similarity">
    <text evidence="1">Belongs to the putative lipase ROG1 family.</text>
</comment>
<dbReference type="SUPFAM" id="SSF53474">
    <property type="entry name" value="alpha/beta-Hydrolases"/>
    <property type="match status" value="1"/>
</dbReference>
<feature type="region of interest" description="Disordered" evidence="2">
    <location>
        <begin position="305"/>
        <end position="336"/>
    </location>
</feature>
<feature type="compositionally biased region" description="Low complexity" evidence="2">
    <location>
        <begin position="586"/>
        <end position="595"/>
    </location>
</feature>
<evidence type="ECO:0000259" key="3">
    <source>
        <dbReference type="Pfam" id="PF05057"/>
    </source>
</evidence>
<comment type="caution">
    <text evidence="4">The sequence shown here is derived from an EMBL/GenBank/DDBJ whole genome shotgun (WGS) entry which is preliminary data.</text>
</comment>
<dbReference type="AlphaFoldDB" id="A0A507ECH0"/>
<dbReference type="Gene3D" id="3.40.50.1820">
    <property type="entry name" value="alpha/beta hydrolase"/>
    <property type="match status" value="1"/>
</dbReference>
<proteinExistence type="inferred from homology"/>
<feature type="compositionally biased region" description="Basic and acidic residues" evidence="2">
    <location>
        <begin position="306"/>
        <end position="322"/>
    </location>
</feature>
<dbReference type="PANTHER" id="PTHR47842">
    <property type="entry name" value="EXPRESSED PROTEIN"/>
    <property type="match status" value="1"/>
</dbReference>
<keyword evidence="5" id="KW-1185">Reference proteome</keyword>
<evidence type="ECO:0000313" key="4">
    <source>
        <dbReference type="EMBL" id="TPX61512.1"/>
    </source>
</evidence>
<feature type="compositionally biased region" description="Low complexity" evidence="2">
    <location>
        <begin position="552"/>
        <end position="564"/>
    </location>
</feature>
<dbReference type="Proteomes" id="UP000318582">
    <property type="component" value="Unassembled WGS sequence"/>
</dbReference>
<name>A0A507ECH0_9FUNG</name>
<evidence type="ECO:0000256" key="2">
    <source>
        <dbReference type="SAM" id="MobiDB-lite"/>
    </source>
</evidence>
<reference evidence="4 5" key="1">
    <citation type="journal article" date="2019" name="Sci. Rep.">
        <title>Comparative genomics of chytrid fungi reveal insights into the obligate biotrophic and pathogenic lifestyle of Synchytrium endobioticum.</title>
        <authorList>
            <person name="van de Vossenberg B.T.L.H."/>
            <person name="Warris S."/>
            <person name="Nguyen H.D.T."/>
            <person name="van Gent-Pelzer M.P.E."/>
            <person name="Joly D.L."/>
            <person name="van de Geest H.C."/>
            <person name="Bonants P.J.M."/>
            <person name="Smith D.S."/>
            <person name="Levesque C.A."/>
            <person name="van der Lee T.A.J."/>
        </authorList>
    </citation>
    <scope>NUCLEOTIDE SEQUENCE [LARGE SCALE GENOMIC DNA]</scope>
    <source>
        <strain evidence="4 5">CBS 809.83</strain>
    </source>
</reference>
<accession>A0A507ECH0</accession>
<evidence type="ECO:0000313" key="5">
    <source>
        <dbReference type="Proteomes" id="UP000318582"/>
    </source>
</evidence>
<organism evidence="4 5">
    <name type="scientific">Powellomyces hirtus</name>
    <dbReference type="NCBI Taxonomy" id="109895"/>
    <lineage>
        <taxon>Eukaryota</taxon>
        <taxon>Fungi</taxon>
        <taxon>Fungi incertae sedis</taxon>
        <taxon>Chytridiomycota</taxon>
        <taxon>Chytridiomycota incertae sedis</taxon>
        <taxon>Chytridiomycetes</taxon>
        <taxon>Spizellomycetales</taxon>
        <taxon>Powellomycetaceae</taxon>
        <taxon>Powellomyces</taxon>
    </lineage>
</organism>
<gene>
    <name evidence="4" type="ORF">PhCBS80983_g01055</name>
</gene>
<feature type="compositionally biased region" description="Low complexity" evidence="2">
    <location>
        <begin position="793"/>
        <end position="802"/>
    </location>
</feature>
<feature type="region of interest" description="Disordered" evidence="2">
    <location>
        <begin position="780"/>
        <end position="867"/>
    </location>
</feature>
<evidence type="ECO:0000256" key="1">
    <source>
        <dbReference type="ARBA" id="ARBA00007920"/>
    </source>
</evidence>
<dbReference type="InterPro" id="IPR007751">
    <property type="entry name" value="DUF676_lipase-like"/>
</dbReference>
<sequence>MDETFTVIPGVEPDFVRLQIPSDGPYSVVAEFSGNATVDGQSVEVFGRTNEMLIEVWEGMTNLTSEGTCRLLLDEDTFIRSFSFDYHGGLAIVWEPETLNVDDLSGVLTVKWTLLTPVSVVDSLVRSMRHQLKLMSDMLDEVDHRPGHAGSIRAYQEANGTSSPAPEPPQPAIPRGQQKKILIVLIHGFLGSEESFFQFPVHLVDELEKNHGFDKGQVETRMFPRYDTRGHNARSVQKLIDWLLVYATTGRYESVILLAHSMGGLLAADAYQYMYALHKEKVEERLDRKGHGPNVEGVVQAVIVTDPDKGSSDGQSGKKEATAEGDNSAAQNEKGNPASEAIMAEGSAAHEALPIAVPEGKLEAETKVGSTSSAEAAGAEAGKKDDGPAKIIDGAATVPKSSPAGSGLAAISSWFGKWSYNKTVTDVPPPVNPDKDCASTKDGVDVDGFEGCDRTSPDSDVRLLVNIRGIITFDSPFYGLHANVITQAGTNKAVAVMSEGIFNTRAYLPMVMEHASSIAPRTIPVPTGLKGVRSVSIPTAWVMDAAKRVVGTTQTPAPASASPSQTPPNAPRTVPTPTHPPTDQSATQTETAATVEEADNPLPTPTSTTSTSLTVTSSAPSASAPTLASRVPGWIGYALGGAAVAATAYAVAPLAVAYIPASMIASSMATSFAISGAEQIRDHLHFLYPLVNSQYDMHQRVQMLQREMELRRRLTFHAFYLSLPPFPSPPAVVKTPAPSKPVPRDMQPIQMMDINDASPTEELLSLPTPYATPTTISELATLPTPYATPTPPDTTASSSSQTEAKSDIVKQKDPTPSKTTSAENVSIPLPQPAHSSANSKSSPDTSSSTTSKPDTAESDTPSSPRFRTFCNLPPIDTAHLFHPVTHPQLNEIDAHMNLFNLDCGWDWYIDLVGKTAKTIRRVVDTENTRDTDGVLRG</sequence>
<protein>
    <recommendedName>
        <fullName evidence="3">DUF676 domain-containing protein</fullName>
    </recommendedName>
</protein>
<feature type="region of interest" description="Disordered" evidence="2">
    <location>
        <begin position="552"/>
        <end position="626"/>
    </location>
</feature>
<feature type="compositionally biased region" description="Low complexity" evidence="2">
    <location>
        <begin position="835"/>
        <end position="853"/>
    </location>
</feature>
<dbReference type="PANTHER" id="PTHR47842:SF1">
    <property type="entry name" value="DUF676 DOMAIN-CONTAINING PROTEIN"/>
    <property type="match status" value="1"/>
</dbReference>
<dbReference type="Pfam" id="PF05057">
    <property type="entry name" value="DUF676"/>
    <property type="match status" value="1"/>
</dbReference>
<feature type="region of interest" description="Disordered" evidence="2">
    <location>
        <begin position="363"/>
        <end position="390"/>
    </location>
</feature>
<dbReference type="EMBL" id="QEAQ01000007">
    <property type="protein sequence ID" value="TPX61512.1"/>
    <property type="molecule type" value="Genomic_DNA"/>
</dbReference>
<feature type="compositionally biased region" description="Low complexity" evidence="2">
    <location>
        <begin position="605"/>
        <end position="626"/>
    </location>
</feature>
<feature type="domain" description="DUF676" evidence="3">
    <location>
        <begin position="178"/>
        <end position="278"/>
    </location>
</feature>